<gene>
    <name evidence="2" type="ORF">H9824_09175</name>
</gene>
<protein>
    <submittedName>
        <fullName evidence="2">Uncharacterized protein</fullName>
    </submittedName>
</protein>
<dbReference type="Proteomes" id="UP000886851">
    <property type="component" value="Unassembled WGS sequence"/>
</dbReference>
<organism evidence="2 3">
    <name type="scientific">Candidatus Bacteroides pullicola</name>
    <dbReference type="NCBI Taxonomy" id="2838475"/>
    <lineage>
        <taxon>Bacteria</taxon>
        <taxon>Pseudomonadati</taxon>
        <taxon>Bacteroidota</taxon>
        <taxon>Bacteroidia</taxon>
        <taxon>Bacteroidales</taxon>
        <taxon>Bacteroidaceae</taxon>
        <taxon>Bacteroides</taxon>
    </lineage>
</organism>
<comment type="caution">
    <text evidence="2">The sequence shown here is derived from an EMBL/GenBank/DDBJ whole genome shotgun (WGS) entry which is preliminary data.</text>
</comment>
<feature type="region of interest" description="Disordered" evidence="1">
    <location>
        <begin position="186"/>
        <end position="215"/>
    </location>
</feature>
<reference evidence="2" key="1">
    <citation type="journal article" date="2021" name="PeerJ">
        <title>Extensive microbial diversity within the chicken gut microbiome revealed by metagenomics and culture.</title>
        <authorList>
            <person name="Gilroy R."/>
            <person name="Ravi A."/>
            <person name="Getino M."/>
            <person name="Pursley I."/>
            <person name="Horton D.L."/>
            <person name="Alikhan N.F."/>
            <person name="Baker D."/>
            <person name="Gharbi K."/>
            <person name="Hall N."/>
            <person name="Watson M."/>
            <person name="Adriaenssens E.M."/>
            <person name="Foster-Nyarko E."/>
            <person name="Jarju S."/>
            <person name="Secka A."/>
            <person name="Antonio M."/>
            <person name="Oren A."/>
            <person name="Chaudhuri R.R."/>
            <person name="La Ragione R."/>
            <person name="Hildebrand F."/>
            <person name="Pallen M.J."/>
        </authorList>
    </citation>
    <scope>NUCLEOTIDE SEQUENCE</scope>
    <source>
        <strain evidence="2">Gambia2-208</strain>
    </source>
</reference>
<proteinExistence type="predicted"/>
<reference evidence="2" key="2">
    <citation type="submission" date="2021-04" db="EMBL/GenBank/DDBJ databases">
        <authorList>
            <person name="Gilroy R."/>
        </authorList>
    </citation>
    <scope>NUCLEOTIDE SEQUENCE</scope>
    <source>
        <strain evidence="2">Gambia2-208</strain>
    </source>
</reference>
<accession>A0A9D1ZIB5</accession>
<name>A0A9D1ZIB5_9BACE</name>
<evidence type="ECO:0000313" key="3">
    <source>
        <dbReference type="Proteomes" id="UP000886851"/>
    </source>
</evidence>
<sequence>MSFWSSLLKYGGTAARGIGKATGQAGKSAGHAVLHPSQTLRGAGQAMKTAAVGGAAGYVAWEKLTTDKSLARIVSDAVIGESTTDTVVESVDGMKEKAGEAMDSVSATADRWNGIGKFFQGIFSGNALDMFGNFFGNLAKGNVSGLSLAGLVAAAYLVFGRTGWLGKIAGLLLGLMLVGNNSNVRGQDGGSRAQAPQPWEDEQEERQGQSTGMRR</sequence>
<dbReference type="AlphaFoldDB" id="A0A9D1ZIB5"/>
<evidence type="ECO:0000313" key="2">
    <source>
        <dbReference type="EMBL" id="HIY88859.1"/>
    </source>
</evidence>
<dbReference type="EMBL" id="DXCV01000061">
    <property type="protein sequence ID" value="HIY88859.1"/>
    <property type="molecule type" value="Genomic_DNA"/>
</dbReference>
<evidence type="ECO:0000256" key="1">
    <source>
        <dbReference type="SAM" id="MobiDB-lite"/>
    </source>
</evidence>